<dbReference type="PANTHER" id="PTHR13360">
    <property type="entry name" value="ACTIVATING SIGNAL COINTEGRATOR 1 COMPLEX SUBUNIT 1"/>
    <property type="match status" value="1"/>
</dbReference>
<keyword evidence="1" id="KW-0694">RNA-binding</keyword>
<organism evidence="3 4">
    <name type="scientific">Elysia crispata</name>
    <name type="common">lettuce slug</name>
    <dbReference type="NCBI Taxonomy" id="231223"/>
    <lineage>
        <taxon>Eukaryota</taxon>
        <taxon>Metazoa</taxon>
        <taxon>Spiralia</taxon>
        <taxon>Lophotrochozoa</taxon>
        <taxon>Mollusca</taxon>
        <taxon>Gastropoda</taxon>
        <taxon>Heterobranchia</taxon>
        <taxon>Euthyneura</taxon>
        <taxon>Panpulmonata</taxon>
        <taxon>Sacoglossa</taxon>
        <taxon>Placobranchoidea</taxon>
        <taxon>Plakobranchidae</taxon>
        <taxon>Elysia</taxon>
    </lineage>
</organism>
<dbReference type="InterPro" id="IPR004088">
    <property type="entry name" value="KH_dom_type_1"/>
</dbReference>
<comment type="caution">
    <text evidence="3">The sequence shown here is derived from an EMBL/GenBank/DDBJ whole genome shotgun (WGS) entry which is preliminary data.</text>
</comment>
<keyword evidence="4" id="KW-1185">Reference proteome</keyword>
<feature type="domain" description="K Homology" evidence="2">
    <location>
        <begin position="68"/>
        <end position="137"/>
    </location>
</feature>
<dbReference type="InterPro" id="IPR009097">
    <property type="entry name" value="Cyclic_Pdiesterase"/>
</dbReference>
<dbReference type="InterPro" id="IPR019510">
    <property type="entry name" value="AKAP7-like_phosphoesterase"/>
</dbReference>
<protein>
    <recommendedName>
        <fullName evidence="2">K Homology domain-containing protein</fullName>
    </recommendedName>
</protein>
<dbReference type="GO" id="GO:0006355">
    <property type="term" value="P:regulation of DNA-templated transcription"/>
    <property type="evidence" value="ECO:0007669"/>
    <property type="project" value="TreeGrafter"/>
</dbReference>
<dbReference type="InterPro" id="IPR009210">
    <property type="entry name" value="ASCC1"/>
</dbReference>
<dbReference type="EMBL" id="JAWDGP010007558">
    <property type="protein sequence ID" value="KAK3713586.1"/>
    <property type="molecule type" value="Genomic_DNA"/>
</dbReference>
<evidence type="ECO:0000259" key="2">
    <source>
        <dbReference type="SMART" id="SM00322"/>
    </source>
</evidence>
<dbReference type="AlphaFoldDB" id="A0AAE1CMC1"/>
<dbReference type="SMART" id="SM00322">
    <property type="entry name" value="KH"/>
    <property type="match status" value="1"/>
</dbReference>
<gene>
    <name evidence="3" type="ORF">RRG08_055228</name>
</gene>
<dbReference type="Pfam" id="PF00013">
    <property type="entry name" value="KH_1"/>
    <property type="match status" value="1"/>
</dbReference>
<dbReference type="GO" id="GO:0003723">
    <property type="term" value="F:RNA binding"/>
    <property type="evidence" value="ECO:0007669"/>
    <property type="project" value="UniProtKB-UniRule"/>
</dbReference>
<dbReference type="PANTHER" id="PTHR13360:SF1">
    <property type="entry name" value="ACTIVATING SIGNAL COINTEGRATOR 1 COMPLEX SUBUNIT 1"/>
    <property type="match status" value="1"/>
</dbReference>
<evidence type="ECO:0000256" key="1">
    <source>
        <dbReference type="PROSITE-ProRule" id="PRU00117"/>
    </source>
</evidence>
<dbReference type="SUPFAM" id="SSF54791">
    <property type="entry name" value="Eukaryotic type KH-domain (KH-domain type I)"/>
    <property type="match status" value="1"/>
</dbReference>
<proteinExistence type="predicted"/>
<dbReference type="PROSITE" id="PS50084">
    <property type="entry name" value="KH_TYPE_1"/>
    <property type="match status" value="1"/>
</dbReference>
<dbReference type="GO" id="GO:0005634">
    <property type="term" value="C:nucleus"/>
    <property type="evidence" value="ECO:0007669"/>
    <property type="project" value="TreeGrafter"/>
</dbReference>
<dbReference type="CDD" id="cd22419">
    <property type="entry name" value="KH-I_ASCC1"/>
    <property type="match status" value="1"/>
</dbReference>
<dbReference type="InterPro" id="IPR004087">
    <property type="entry name" value="KH_dom"/>
</dbReference>
<dbReference type="GO" id="GO:0006307">
    <property type="term" value="P:DNA alkylation repair"/>
    <property type="evidence" value="ECO:0007669"/>
    <property type="project" value="InterPro"/>
</dbReference>
<reference evidence="3" key="1">
    <citation type="journal article" date="2023" name="G3 (Bethesda)">
        <title>A reference genome for the long-term kleptoplast-retaining sea slug Elysia crispata morphotype clarki.</title>
        <authorList>
            <person name="Eastman K.E."/>
            <person name="Pendleton A.L."/>
            <person name="Shaikh M.A."/>
            <person name="Suttiyut T."/>
            <person name="Ogas R."/>
            <person name="Tomko P."/>
            <person name="Gavelis G."/>
            <person name="Widhalm J.R."/>
            <person name="Wisecaver J.H."/>
        </authorList>
    </citation>
    <scope>NUCLEOTIDE SEQUENCE</scope>
    <source>
        <strain evidence="3">ECLA1</strain>
    </source>
</reference>
<dbReference type="Proteomes" id="UP001283361">
    <property type="component" value="Unassembled WGS sequence"/>
</dbReference>
<name>A0AAE1CMC1_9GAST</name>
<dbReference type="InterPro" id="IPR047538">
    <property type="entry name" value="KH-I_ASCC1"/>
</dbReference>
<sequence>MEHDRERKEVLRPQLVWIGKRCYRKPALKDNSHFNPEDEDFYDADQASDVTYCDEICDEGLDIEETNQGFRLKVPVASAYNKYIIGKKGETKKRLETETRTQIFVPKPGDREEVIVINGQDKKGIVSAKTRIDVLVDSARQRQPFTHFLSIPVTSDNIITGFENFKDDVLLQCDGDEGVDGSIFQTPQKLHLTLGTLVLLNKSEIDKASALLESSQEDLISSIIRGEPLTVQIQGLEYMNDDPGAVDVLYAKVRDGEAADRLQTLVDCLVGKFSLSGLMQQEHERVKLHVTVMNTLFRKDPSDTESHQAVRGQRKARESFDARGVLKNFKDYDFGSLTIPSIHLSQRFSTGQDQYYECVCSAVLSNP</sequence>
<dbReference type="Gene3D" id="3.30.1370.10">
    <property type="entry name" value="K Homology domain, type 1"/>
    <property type="match status" value="1"/>
</dbReference>
<evidence type="ECO:0000313" key="4">
    <source>
        <dbReference type="Proteomes" id="UP001283361"/>
    </source>
</evidence>
<dbReference type="Pfam" id="PF10469">
    <property type="entry name" value="AKAP7_NLS"/>
    <property type="match status" value="1"/>
</dbReference>
<dbReference type="SUPFAM" id="SSF55144">
    <property type="entry name" value="LigT-like"/>
    <property type="match status" value="1"/>
</dbReference>
<evidence type="ECO:0000313" key="3">
    <source>
        <dbReference type="EMBL" id="KAK3713586.1"/>
    </source>
</evidence>
<dbReference type="PIRSF" id="PIRSF027019">
    <property type="entry name" value="Euk_LigT"/>
    <property type="match status" value="1"/>
</dbReference>
<dbReference type="Gene3D" id="3.90.1140.10">
    <property type="entry name" value="Cyclic phosphodiesterase"/>
    <property type="match status" value="1"/>
</dbReference>
<accession>A0AAE1CMC1</accession>
<dbReference type="InterPro" id="IPR036612">
    <property type="entry name" value="KH_dom_type_1_sf"/>
</dbReference>